<keyword evidence="10 12" id="KW-1133">Transmembrane helix</keyword>
<dbReference type="GO" id="GO:0017004">
    <property type="term" value="P:cytochrome complex assembly"/>
    <property type="evidence" value="ECO:0007669"/>
    <property type="project" value="UniProtKB-KW"/>
</dbReference>
<evidence type="ECO:0000256" key="12">
    <source>
        <dbReference type="RuleBase" id="RU363101"/>
    </source>
</evidence>
<dbReference type="GO" id="GO:0015886">
    <property type="term" value="P:heme transport"/>
    <property type="evidence" value="ECO:0007669"/>
    <property type="project" value="InterPro"/>
</dbReference>
<name>A0A7W7IMW7_9CAUL</name>
<comment type="caution">
    <text evidence="13">The sequence shown here is derived from an EMBL/GenBank/DDBJ whole genome shotgun (WGS) entry which is preliminary data.</text>
</comment>
<keyword evidence="9 12" id="KW-0201">Cytochrome c-type biogenesis</keyword>
<dbReference type="EMBL" id="JACHKY010000001">
    <property type="protein sequence ID" value="MBB4797053.1"/>
    <property type="molecule type" value="Genomic_DNA"/>
</dbReference>
<dbReference type="RefSeq" id="WP_184267201.1">
    <property type="nucleotide sequence ID" value="NZ_JACHKY010000001.1"/>
</dbReference>
<evidence type="ECO:0000256" key="5">
    <source>
        <dbReference type="ARBA" id="ARBA00022448"/>
    </source>
</evidence>
<evidence type="ECO:0000256" key="9">
    <source>
        <dbReference type="ARBA" id="ARBA00022748"/>
    </source>
</evidence>
<evidence type="ECO:0000256" key="7">
    <source>
        <dbReference type="ARBA" id="ARBA00022519"/>
    </source>
</evidence>
<keyword evidence="6 12" id="KW-1003">Cell membrane</keyword>
<evidence type="ECO:0000256" key="8">
    <source>
        <dbReference type="ARBA" id="ARBA00022692"/>
    </source>
</evidence>
<evidence type="ECO:0000256" key="10">
    <source>
        <dbReference type="ARBA" id="ARBA00022989"/>
    </source>
</evidence>
<evidence type="ECO:0000313" key="14">
    <source>
        <dbReference type="Proteomes" id="UP000539957"/>
    </source>
</evidence>
<dbReference type="Proteomes" id="UP000539957">
    <property type="component" value="Unassembled WGS sequence"/>
</dbReference>
<keyword evidence="5 12" id="KW-0813">Transport</keyword>
<organism evidence="13 14">
    <name type="scientific">Brevundimonas bullata</name>
    <dbReference type="NCBI Taxonomy" id="13160"/>
    <lineage>
        <taxon>Bacteria</taxon>
        <taxon>Pseudomonadati</taxon>
        <taxon>Pseudomonadota</taxon>
        <taxon>Alphaproteobacteria</taxon>
        <taxon>Caulobacterales</taxon>
        <taxon>Caulobacteraceae</taxon>
        <taxon>Brevundimonas</taxon>
    </lineage>
</organism>
<evidence type="ECO:0000256" key="1">
    <source>
        <dbReference type="ARBA" id="ARBA00002442"/>
    </source>
</evidence>
<comment type="similarity">
    <text evidence="3 12">Belongs to the CcmD/CycX/HelD family.</text>
</comment>
<evidence type="ECO:0000256" key="6">
    <source>
        <dbReference type="ARBA" id="ARBA00022475"/>
    </source>
</evidence>
<evidence type="ECO:0000313" key="13">
    <source>
        <dbReference type="EMBL" id="MBB4797053.1"/>
    </source>
</evidence>
<evidence type="ECO:0000256" key="4">
    <source>
        <dbReference type="ARBA" id="ARBA00016461"/>
    </source>
</evidence>
<gene>
    <name evidence="13" type="ORF">HNP32_000767</name>
</gene>
<keyword evidence="11 12" id="KW-0472">Membrane</keyword>
<protein>
    <recommendedName>
        <fullName evidence="4 12">Heme exporter protein D</fullName>
    </recommendedName>
</protein>
<comment type="function">
    <text evidence="1 12">Required for the export of heme to the periplasm for the biogenesis of c-type cytochromes.</text>
</comment>
<dbReference type="InterPro" id="IPR007078">
    <property type="entry name" value="Haem_export_protD_CcmD"/>
</dbReference>
<evidence type="ECO:0000256" key="2">
    <source>
        <dbReference type="ARBA" id="ARBA00004377"/>
    </source>
</evidence>
<proteinExistence type="inferred from homology"/>
<reference evidence="13 14" key="1">
    <citation type="submission" date="2020-08" db="EMBL/GenBank/DDBJ databases">
        <title>Functional genomics of gut bacteria from endangered species of beetles.</title>
        <authorList>
            <person name="Carlos-Shanley C."/>
        </authorList>
    </citation>
    <scope>NUCLEOTIDE SEQUENCE [LARGE SCALE GENOMIC DNA]</scope>
    <source>
        <strain evidence="13 14">S00123</strain>
    </source>
</reference>
<keyword evidence="14" id="KW-1185">Reference proteome</keyword>
<dbReference type="NCBIfam" id="TIGR03141">
    <property type="entry name" value="cytochro_ccmD"/>
    <property type="match status" value="1"/>
</dbReference>
<sequence length="50" mass="5692">MLDLDMSPYGVFVWSSWGISAVALAAISIRALVAARRWKRELTRLEEARK</sequence>
<keyword evidence="8 12" id="KW-0812">Transmembrane</keyword>
<evidence type="ECO:0000256" key="11">
    <source>
        <dbReference type="ARBA" id="ARBA00023136"/>
    </source>
</evidence>
<dbReference type="AlphaFoldDB" id="A0A7W7IMW7"/>
<evidence type="ECO:0000256" key="3">
    <source>
        <dbReference type="ARBA" id="ARBA00008741"/>
    </source>
</evidence>
<comment type="subcellular location">
    <subcellularLocation>
        <location evidence="2 12">Cell inner membrane</location>
        <topology evidence="2 12">Single-pass membrane protein</topology>
    </subcellularLocation>
</comment>
<dbReference type="GO" id="GO:0005886">
    <property type="term" value="C:plasma membrane"/>
    <property type="evidence" value="ECO:0007669"/>
    <property type="project" value="UniProtKB-SubCell"/>
</dbReference>
<accession>A0A7W7IMW7</accession>
<feature type="transmembrane region" description="Helical" evidence="12">
    <location>
        <begin position="12"/>
        <end position="33"/>
    </location>
</feature>
<dbReference type="Pfam" id="PF04995">
    <property type="entry name" value="CcmD"/>
    <property type="match status" value="1"/>
</dbReference>
<keyword evidence="7 12" id="KW-0997">Cell inner membrane</keyword>